<evidence type="ECO:0000313" key="4">
    <source>
        <dbReference type="Proteomes" id="UP001172673"/>
    </source>
</evidence>
<evidence type="ECO:0000256" key="1">
    <source>
        <dbReference type="SAM" id="MobiDB-lite"/>
    </source>
</evidence>
<keyword evidence="4" id="KW-1185">Reference proteome</keyword>
<sequence length="688" mass="74544">MAQRPQSAHSSVSSLSPFSSAISLPQLQNPTGVNSQAPNPPLQTTNPPAHGTGSNAGRHSASTNPSSAPAGTPPSNPPAQSTSAPSGAGPINNVTRTPAPSTTTPVTNTSPSKRNSTRYAQYFDNWWAWEILAGCLGTICLSIIIILLAVFDGKPQPELHWGITLNALIALITTVMKGALLEPLMEGMAQLKWVVLAKESRPLMDFNVYDSASRGGFSALTLMWYMRKRLWREATAFAALFYFLSFGVDTFVQQLIQTDFRDDVVATSNAVTLRYAQRYNSFDQQASNQGSIVPDAPDADMTAAIYTPLYAAKDTDQSDLFSCPESNCTYPITPSLAICGACHDLASKLTKPGDDFYSFPKGPDAGGNVAMNVTSTMEPSRTNSFTDQVALIAAFAYVNWTNTATFVNGQYIDDPPIAGECALFPCVQEYRAEVRRGILNQTVVRQWSKVETRRITNDTSVAIGQWDYHNDICIPTPGMQGPSAGLDFNMSIKAFLGLQKALPPLLNGSTVMGTSGGVDFGVISDTPIIQRIYATSNMTEYIQRIAESMTSSVRRHPAKQAMVDLQNAADPNYSVPNITMPDFPGEALRQLPFTHIEWAWIVLPVITVVFSNGFLIFAMIKTNLTQRNLGIGVWKSSCLPILYHGLDGTALARANIDPALSTSIAYMEHNAGQLRVRLNSAGNDIQLS</sequence>
<dbReference type="Pfam" id="PF11374">
    <property type="entry name" value="DUF3176"/>
    <property type="match status" value="1"/>
</dbReference>
<keyword evidence="2" id="KW-0812">Transmembrane</keyword>
<feature type="transmembrane region" description="Helical" evidence="2">
    <location>
        <begin position="126"/>
        <end position="151"/>
    </location>
</feature>
<keyword evidence="2" id="KW-0472">Membrane</keyword>
<feature type="compositionally biased region" description="Low complexity" evidence="1">
    <location>
        <begin position="7"/>
        <end position="23"/>
    </location>
</feature>
<keyword evidence="2" id="KW-1133">Transmembrane helix</keyword>
<protein>
    <submittedName>
        <fullName evidence="3">Uncharacterized protein</fullName>
    </submittedName>
</protein>
<reference evidence="3" key="1">
    <citation type="submission" date="2022-10" db="EMBL/GenBank/DDBJ databases">
        <title>Culturing micro-colonial fungi from biological soil crusts in the Mojave desert and describing Neophaeococcomyces mojavensis, and introducing the new genera and species Taxawa tesnikishii.</title>
        <authorList>
            <person name="Kurbessoian T."/>
            <person name="Stajich J.E."/>
        </authorList>
    </citation>
    <scope>NUCLEOTIDE SEQUENCE</scope>
    <source>
        <strain evidence="3">TK_41</strain>
    </source>
</reference>
<proteinExistence type="predicted"/>
<gene>
    <name evidence="3" type="ORF">H2200_010043</name>
</gene>
<evidence type="ECO:0000313" key="3">
    <source>
        <dbReference type="EMBL" id="KAJ9605386.1"/>
    </source>
</evidence>
<dbReference type="PANTHER" id="PTHR35394">
    <property type="entry name" value="DUF3176 DOMAIN-CONTAINING PROTEIN"/>
    <property type="match status" value="1"/>
</dbReference>
<feature type="transmembrane region" description="Helical" evidence="2">
    <location>
        <begin position="230"/>
        <end position="248"/>
    </location>
</feature>
<accession>A0AA38X224</accession>
<dbReference type="AlphaFoldDB" id="A0AA38X224"/>
<evidence type="ECO:0000256" key="2">
    <source>
        <dbReference type="SAM" id="Phobius"/>
    </source>
</evidence>
<dbReference type="EMBL" id="JAPDRK010000016">
    <property type="protein sequence ID" value="KAJ9605386.1"/>
    <property type="molecule type" value="Genomic_DNA"/>
</dbReference>
<feature type="transmembrane region" description="Helical" evidence="2">
    <location>
        <begin position="598"/>
        <end position="620"/>
    </location>
</feature>
<dbReference type="InterPro" id="IPR021514">
    <property type="entry name" value="DUF3176"/>
</dbReference>
<dbReference type="PANTHER" id="PTHR35394:SF5">
    <property type="entry name" value="DUF3176 DOMAIN-CONTAINING PROTEIN"/>
    <property type="match status" value="1"/>
</dbReference>
<feature type="compositionally biased region" description="Polar residues" evidence="1">
    <location>
        <begin position="25"/>
        <end position="69"/>
    </location>
</feature>
<feature type="compositionally biased region" description="Low complexity" evidence="1">
    <location>
        <begin position="95"/>
        <end position="112"/>
    </location>
</feature>
<organism evidence="3 4">
    <name type="scientific">Cladophialophora chaetospira</name>
    <dbReference type="NCBI Taxonomy" id="386627"/>
    <lineage>
        <taxon>Eukaryota</taxon>
        <taxon>Fungi</taxon>
        <taxon>Dikarya</taxon>
        <taxon>Ascomycota</taxon>
        <taxon>Pezizomycotina</taxon>
        <taxon>Eurotiomycetes</taxon>
        <taxon>Chaetothyriomycetidae</taxon>
        <taxon>Chaetothyriales</taxon>
        <taxon>Herpotrichiellaceae</taxon>
        <taxon>Cladophialophora</taxon>
    </lineage>
</organism>
<feature type="region of interest" description="Disordered" evidence="1">
    <location>
        <begin position="1"/>
        <end position="114"/>
    </location>
</feature>
<dbReference type="Proteomes" id="UP001172673">
    <property type="component" value="Unassembled WGS sequence"/>
</dbReference>
<feature type="transmembrane region" description="Helical" evidence="2">
    <location>
        <begin position="163"/>
        <end position="181"/>
    </location>
</feature>
<name>A0AA38X224_9EURO</name>
<comment type="caution">
    <text evidence="3">The sequence shown here is derived from an EMBL/GenBank/DDBJ whole genome shotgun (WGS) entry which is preliminary data.</text>
</comment>